<comment type="caution">
    <text evidence="1">The sequence shown here is derived from an EMBL/GenBank/DDBJ whole genome shotgun (WGS) entry which is preliminary data.</text>
</comment>
<dbReference type="AlphaFoldDB" id="A0A8J3U082"/>
<dbReference type="EMBL" id="BOOP01000003">
    <property type="protein sequence ID" value="GII35920.1"/>
    <property type="molecule type" value="Genomic_DNA"/>
</dbReference>
<accession>A0A8J3U082</accession>
<gene>
    <name evidence="1" type="ORF">Pph01_09230</name>
</gene>
<sequence>MPAGRRDASPVTGAAHSTLCPRVRPSEANVVDMGEFVTVSAFRTQDTEAVRDAVIGFFSAHSWPAEPLHSAGPVTEDDVLIYPPVNGWTVVMWSGYFTELAAVEYISRQLGIVTSTVRIHDGDYWSHALLRDGVVLDRFATMPDYFTDDPDEIARLRAKYAGQPAVVAEAIGRPVEQVAPYLVQVNLEDGEDEDGYYVDEPELGKAFPDDEFELDSPWVFVDFWKRLGPRYPEDPSAYLVRIRPASGWSNKLPTGDAEL</sequence>
<protein>
    <submittedName>
        <fullName evidence="1">Uncharacterized protein</fullName>
    </submittedName>
</protein>
<reference evidence="1 2" key="1">
    <citation type="submission" date="2021-01" db="EMBL/GenBank/DDBJ databases">
        <title>Whole genome shotgun sequence of Planotetraspora phitsanulokensis NBRC 104273.</title>
        <authorList>
            <person name="Komaki H."/>
            <person name="Tamura T."/>
        </authorList>
    </citation>
    <scope>NUCLEOTIDE SEQUENCE [LARGE SCALE GENOMIC DNA]</scope>
    <source>
        <strain evidence="1 2">NBRC 104273</strain>
    </source>
</reference>
<name>A0A8J3U082_9ACTN</name>
<keyword evidence="2" id="KW-1185">Reference proteome</keyword>
<dbReference type="Proteomes" id="UP000622547">
    <property type="component" value="Unassembled WGS sequence"/>
</dbReference>
<proteinExistence type="predicted"/>
<evidence type="ECO:0000313" key="1">
    <source>
        <dbReference type="EMBL" id="GII35920.1"/>
    </source>
</evidence>
<evidence type="ECO:0000313" key="2">
    <source>
        <dbReference type="Proteomes" id="UP000622547"/>
    </source>
</evidence>
<organism evidence="1 2">
    <name type="scientific">Planotetraspora phitsanulokensis</name>
    <dbReference type="NCBI Taxonomy" id="575192"/>
    <lineage>
        <taxon>Bacteria</taxon>
        <taxon>Bacillati</taxon>
        <taxon>Actinomycetota</taxon>
        <taxon>Actinomycetes</taxon>
        <taxon>Streptosporangiales</taxon>
        <taxon>Streptosporangiaceae</taxon>
        <taxon>Planotetraspora</taxon>
    </lineage>
</organism>